<comment type="caution">
    <text evidence="1">The sequence shown here is derived from an EMBL/GenBank/DDBJ whole genome shotgun (WGS) entry which is preliminary data.</text>
</comment>
<accession>A0AAD7R630</accession>
<dbReference type="Proteomes" id="UP001221898">
    <property type="component" value="Unassembled WGS sequence"/>
</dbReference>
<organism evidence="1 2">
    <name type="scientific">Aldrovandia affinis</name>
    <dbReference type="NCBI Taxonomy" id="143900"/>
    <lineage>
        <taxon>Eukaryota</taxon>
        <taxon>Metazoa</taxon>
        <taxon>Chordata</taxon>
        <taxon>Craniata</taxon>
        <taxon>Vertebrata</taxon>
        <taxon>Euteleostomi</taxon>
        <taxon>Actinopterygii</taxon>
        <taxon>Neopterygii</taxon>
        <taxon>Teleostei</taxon>
        <taxon>Notacanthiformes</taxon>
        <taxon>Halosauridae</taxon>
        <taxon>Aldrovandia</taxon>
    </lineage>
</organism>
<dbReference type="PANTHER" id="PTHR47510:SF3">
    <property type="entry name" value="ENDO_EXONUCLEASE_PHOSPHATASE DOMAIN-CONTAINING PROTEIN"/>
    <property type="match status" value="1"/>
</dbReference>
<name>A0AAD7R630_9TELE</name>
<evidence type="ECO:0000313" key="2">
    <source>
        <dbReference type="Proteomes" id="UP001221898"/>
    </source>
</evidence>
<proteinExistence type="predicted"/>
<evidence type="ECO:0000313" key="1">
    <source>
        <dbReference type="EMBL" id="KAJ8366707.1"/>
    </source>
</evidence>
<dbReference type="AlphaFoldDB" id="A0AAD7R630"/>
<sequence>MTRGVQLLLKDRNRELYSAARSKLKRGIRDAKAAYRRRIEGHFEDSNPRRAWQGIRQITNYKNSTNQNTSSSAPLADQLNHFFSRFEVVSTEPATPIATVSASISQPLNIQTADVIQLTVPWENSVEEAYEHKNLRYTELAAWLECQSLPSRSGMQRICGFFHHQTAEMVPAVASALR</sequence>
<gene>
    <name evidence="1" type="ORF">AAFF_G00345100</name>
</gene>
<keyword evidence="2" id="KW-1185">Reference proteome</keyword>
<protein>
    <submittedName>
        <fullName evidence="1">Uncharacterized protein</fullName>
    </submittedName>
</protein>
<reference evidence="1" key="1">
    <citation type="journal article" date="2023" name="Science">
        <title>Genome structures resolve the early diversification of teleost fishes.</title>
        <authorList>
            <person name="Parey E."/>
            <person name="Louis A."/>
            <person name="Montfort J."/>
            <person name="Bouchez O."/>
            <person name="Roques C."/>
            <person name="Iampietro C."/>
            <person name="Lluch J."/>
            <person name="Castinel A."/>
            <person name="Donnadieu C."/>
            <person name="Desvignes T."/>
            <person name="Floi Bucao C."/>
            <person name="Jouanno E."/>
            <person name="Wen M."/>
            <person name="Mejri S."/>
            <person name="Dirks R."/>
            <person name="Jansen H."/>
            <person name="Henkel C."/>
            <person name="Chen W.J."/>
            <person name="Zahm M."/>
            <person name="Cabau C."/>
            <person name="Klopp C."/>
            <person name="Thompson A.W."/>
            <person name="Robinson-Rechavi M."/>
            <person name="Braasch I."/>
            <person name="Lecointre G."/>
            <person name="Bobe J."/>
            <person name="Postlethwait J.H."/>
            <person name="Berthelot C."/>
            <person name="Roest Crollius H."/>
            <person name="Guiguen Y."/>
        </authorList>
    </citation>
    <scope>NUCLEOTIDE SEQUENCE</scope>
    <source>
        <strain evidence="1">NC1722</strain>
    </source>
</reference>
<dbReference type="EMBL" id="JAINUG010000554">
    <property type="protein sequence ID" value="KAJ8366707.1"/>
    <property type="molecule type" value="Genomic_DNA"/>
</dbReference>
<dbReference type="PANTHER" id="PTHR47510">
    <property type="entry name" value="REVERSE TRANSCRIPTASE DOMAIN-CONTAINING PROTEIN"/>
    <property type="match status" value="1"/>
</dbReference>